<dbReference type="PRINTS" id="PR00690">
    <property type="entry name" value="ADHESNFAMILY"/>
</dbReference>
<dbReference type="InterPro" id="IPR006129">
    <property type="entry name" value="AdhesinB"/>
</dbReference>
<evidence type="ECO:0000313" key="6">
    <source>
        <dbReference type="EMBL" id="BAF59563.1"/>
    </source>
</evidence>
<accession>A5D2H8</accession>
<dbReference type="eggNOG" id="COG0803">
    <property type="taxonomic scope" value="Bacteria"/>
</dbReference>
<name>A5D2H8_PELTS</name>
<dbReference type="KEGG" id="pth:PTH_1382"/>
<keyword evidence="3 5" id="KW-0732">Signal</keyword>
<evidence type="ECO:0000313" key="7">
    <source>
        <dbReference type="Proteomes" id="UP000006556"/>
    </source>
</evidence>
<dbReference type="SUPFAM" id="SSF53807">
    <property type="entry name" value="Helical backbone' metal receptor"/>
    <property type="match status" value="1"/>
</dbReference>
<dbReference type="InterPro" id="IPR006127">
    <property type="entry name" value="ZnuA-like"/>
</dbReference>
<feature type="chain" id="PRO_5038740001" evidence="5">
    <location>
        <begin position="23"/>
        <end position="333"/>
    </location>
</feature>
<evidence type="ECO:0000256" key="3">
    <source>
        <dbReference type="ARBA" id="ARBA00022729"/>
    </source>
</evidence>
<evidence type="ECO:0000256" key="2">
    <source>
        <dbReference type="ARBA" id="ARBA00022448"/>
    </source>
</evidence>
<dbReference type="AlphaFoldDB" id="A5D2H8"/>
<dbReference type="PANTHER" id="PTHR42953">
    <property type="entry name" value="HIGH-AFFINITY ZINC UPTAKE SYSTEM PROTEIN ZNUA-RELATED"/>
    <property type="match status" value="1"/>
</dbReference>
<dbReference type="CDD" id="cd01017">
    <property type="entry name" value="AdcA"/>
    <property type="match status" value="1"/>
</dbReference>
<sequence>MKKPRCVTAVLLMVLILGLTQAGCVSGYQKNIAATTDQGDRKLKIVTTIYPLYDFTRNIAGEKAEVLCLVAPGSEPHGWEPTPRDLAEIQKADVFIYCGAGMEEWIEKAINGIDKQRTVVVDASRNIQLITLTDEESDGAEFPDTDSSAGSVNGKRHNIDPHIWLDPVNAMQMVENICAGLAKADPASKEFYDANALGYRKKLEELDGEYKKGLANAPLREFITSHAAFGYLAKRYGLIQIPVRGLSPEVEPTPARMAEVVKIAKEKNIHYIFFETLVSPKISQIIAGEAGAQTLVLNPVGGLTQDELNRGEDYLSIMRKNLANLQKGLEVRP</sequence>
<dbReference type="Proteomes" id="UP000006556">
    <property type="component" value="Chromosome"/>
</dbReference>
<dbReference type="Gene3D" id="3.40.50.1980">
    <property type="entry name" value="Nitrogenase molybdenum iron protein domain"/>
    <property type="match status" value="2"/>
</dbReference>
<evidence type="ECO:0000256" key="1">
    <source>
        <dbReference type="ARBA" id="ARBA00011028"/>
    </source>
</evidence>
<gene>
    <name evidence="6" type="primary">LraI</name>
    <name evidence="6" type="ordered locus">PTH_1382</name>
</gene>
<organism evidence="6 7">
    <name type="scientific">Pelotomaculum thermopropionicum (strain DSM 13744 / JCM 10971 / SI)</name>
    <dbReference type="NCBI Taxonomy" id="370438"/>
    <lineage>
        <taxon>Bacteria</taxon>
        <taxon>Bacillati</taxon>
        <taxon>Bacillota</taxon>
        <taxon>Clostridia</taxon>
        <taxon>Eubacteriales</taxon>
        <taxon>Desulfotomaculaceae</taxon>
        <taxon>Pelotomaculum</taxon>
    </lineage>
</organism>
<protein>
    <submittedName>
        <fullName evidence="6">ABC-type metal ion transport system, periplasmic component/surface adhesin</fullName>
    </submittedName>
</protein>
<dbReference type="HOGENOM" id="CLU_016838_1_0_9"/>
<dbReference type="GO" id="GO:0030001">
    <property type="term" value="P:metal ion transport"/>
    <property type="evidence" value="ECO:0007669"/>
    <property type="project" value="InterPro"/>
</dbReference>
<evidence type="ECO:0000256" key="4">
    <source>
        <dbReference type="RuleBase" id="RU003512"/>
    </source>
</evidence>
<dbReference type="GO" id="GO:0046872">
    <property type="term" value="F:metal ion binding"/>
    <property type="evidence" value="ECO:0007669"/>
    <property type="project" value="InterPro"/>
</dbReference>
<dbReference type="EMBL" id="AP009389">
    <property type="protein sequence ID" value="BAF59563.1"/>
    <property type="molecule type" value="Genomic_DNA"/>
</dbReference>
<comment type="similarity">
    <text evidence="1 4">Belongs to the bacterial solute-binding protein 9 family.</text>
</comment>
<reference evidence="7" key="1">
    <citation type="journal article" date="2008" name="Genome Res.">
        <title>The genome of Pelotomaculum thermopropionicum reveals niche-associated evolution in anaerobic microbiota.</title>
        <authorList>
            <person name="Kosaka T."/>
            <person name="Kato S."/>
            <person name="Shimoyama T."/>
            <person name="Ishii S."/>
            <person name="Abe T."/>
            <person name="Watanabe K."/>
        </authorList>
    </citation>
    <scope>NUCLEOTIDE SEQUENCE [LARGE SCALE GENOMIC DNA]</scope>
    <source>
        <strain evidence="7">DSM 13744 / JCM 10971 / SI</strain>
    </source>
</reference>
<dbReference type="PANTHER" id="PTHR42953:SF3">
    <property type="entry name" value="HIGH-AFFINITY ZINC UPTAKE SYSTEM PROTEIN ZNUA"/>
    <property type="match status" value="1"/>
</dbReference>
<dbReference type="PRINTS" id="PR00691">
    <property type="entry name" value="ADHESINB"/>
</dbReference>
<dbReference type="InterPro" id="IPR050492">
    <property type="entry name" value="Bact_metal-bind_prot9"/>
</dbReference>
<dbReference type="Pfam" id="PF01297">
    <property type="entry name" value="ZnuA"/>
    <property type="match status" value="1"/>
</dbReference>
<evidence type="ECO:0000256" key="5">
    <source>
        <dbReference type="SAM" id="SignalP"/>
    </source>
</evidence>
<proteinExistence type="inferred from homology"/>
<keyword evidence="7" id="KW-1185">Reference proteome</keyword>
<keyword evidence="2 4" id="KW-0813">Transport</keyword>
<dbReference type="STRING" id="370438.PTH_1382"/>
<dbReference type="GO" id="GO:0007155">
    <property type="term" value="P:cell adhesion"/>
    <property type="evidence" value="ECO:0007669"/>
    <property type="project" value="InterPro"/>
</dbReference>
<feature type="signal peptide" evidence="5">
    <location>
        <begin position="1"/>
        <end position="22"/>
    </location>
</feature>
<dbReference type="InterPro" id="IPR006128">
    <property type="entry name" value="Lipoprotein_PsaA-like"/>
</dbReference>